<evidence type="ECO:0000313" key="2">
    <source>
        <dbReference type="Proteomes" id="UP000239469"/>
    </source>
</evidence>
<name>A0A2S9X904_9NEIS</name>
<proteinExistence type="predicted"/>
<comment type="caution">
    <text evidence="1">The sequence shown here is derived from an EMBL/GenBank/DDBJ whole genome shotgun (WGS) entry which is preliminary data.</text>
</comment>
<dbReference type="AlphaFoldDB" id="A0A2S9X904"/>
<sequence>MGQAASGDGFWQAQRLAIGELEMLAILAILAGLGASDGGVGKGYGGTPSFGGIEMWRYRGTTKHAPAYPRFCVDGFGRLWT</sequence>
<dbReference type="Proteomes" id="UP000239469">
    <property type="component" value="Unassembled WGS sequence"/>
</dbReference>
<organism evidence="1 2">
    <name type="scientific">Chromobacterium amazonense</name>
    <dbReference type="NCBI Taxonomy" id="1382803"/>
    <lineage>
        <taxon>Bacteria</taxon>
        <taxon>Pseudomonadati</taxon>
        <taxon>Pseudomonadota</taxon>
        <taxon>Betaproteobacteria</taxon>
        <taxon>Neisseriales</taxon>
        <taxon>Chromobacteriaceae</taxon>
        <taxon>Chromobacterium</taxon>
    </lineage>
</organism>
<dbReference type="EMBL" id="MTBD01000005">
    <property type="protein sequence ID" value="PRP72185.1"/>
    <property type="molecule type" value="Genomic_DNA"/>
</dbReference>
<accession>A0A2S9X904</accession>
<protein>
    <submittedName>
        <fullName evidence="1">Uncharacterized protein</fullName>
    </submittedName>
</protein>
<evidence type="ECO:0000313" key="1">
    <source>
        <dbReference type="EMBL" id="PRP72185.1"/>
    </source>
</evidence>
<gene>
    <name evidence="1" type="ORF">BUE93_03380</name>
</gene>
<reference evidence="1 2" key="1">
    <citation type="submission" date="2017-01" db="EMBL/GenBank/DDBJ databases">
        <title>New insights into the genetic diversity of Chromobacterium isolated from tropical freshwater lake.</title>
        <authorList>
            <person name="Santos A.B."/>
            <person name="Nascimento A.M."/>
            <person name="Da Silva P.C."/>
        </authorList>
    </citation>
    <scope>NUCLEOTIDE SEQUENCE [LARGE SCALE GENOMIC DNA]</scope>
    <source>
        <strain evidence="1 2">56AF</strain>
    </source>
</reference>